<evidence type="ECO:0000256" key="7">
    <source>
        <dbReference type="ARBA" id="ARBA00023136"/>
    </source>
</evidence>
<dbReference type="Proteomes" id="UP001501510">
    <property type="component" value="Unassembled WGS sequence"/>
</dbReference>
<accession>A0ABP3V4S3</accession>
<sequence>MKKSAILGAVILLLSILDNSLIPFISIKGVYPSLIFVFVLSYSIINNKWEALWIGMFSGVIQDIYFTNVFGVNALFNMLICVLASEIGSNIIKRKVFIPFISCIILSILKGIGVFITFYAMGVYMDYKLIFFTSIYNAVLILIIYNIVYRICTTKSIKRKWKF</sequence>
<keyword evidence="7 8" id="KW-0472">Membrane</keyword>
<dbReference type="InterPro" id="IPR017225">
    <property type="entry name" value="Cell_shape_determin_MreD_prd"/>
</dbReference>
<evidence type="ECO:0000256" key="2">
    <source>
        <dbReference type="ARBA" id="ARBA00007776"/>
    </source>
</evidence>
<keyword evidence="3" id="KW-1003">Cell membrane</keyword>
<evidence type="ECO:0000313" key="10">
    <source>
        <dbReference type="Proteomes" id="UP001501510"/>
    </source>
</evidence>
<evidence type="ECO:0000256" key="3">
    <source>
        <dbReference type="ARBA" id="ARBA00022475"/>
    </source>
</evidence>
<dbReference type="EMBL" id="BAAACG010000019">
    <property type="protein sequence ID" value="GAA0747556.1"/>
    <property type="molecule type" value="Genomic_DNA"/>
</dbReference>
<evidence type="ECO:0000256" key="5">
    <source>
        <dbReference type="ARBA" id="ARBA00022960"/>
    </source>
</evidence>
<dbReference type="InterPro" id="IPR007227">
    <property type="entry name" value="Cell_shape_determining_MreD"/>
</dbReference>
<dbReference type="NCBIfam" id="TIGR03426">
    <property type="entry name" value="shape_MreD"/>
    <property type="match status" value="1"/>
</dbReference>
<protein>
    <submittedName>
        <fullName evidence="9">Rod shape-determining protein MreD</fullName>
    </submittedName>
</protein>
<feature type="transmembrane region" description="Helical" evidence="8">
    <location>
        <begin position="127"/>
        <end position="152"/>
    </location>
</feature>
<proteinExistence type="inferred from homology"/>
<keyword evidence="6 8" id="KW-1133">Transmembrane helix</keyword>
<keyword evidence="5" id="KW-0133">Cell shape</keyword>
<dbReference type="RefSeq" id="WP_343764161.1">
    <property type="nucleotide sequence ID" value="NZ_BAAACG010000019.1"/>
</dbReference>
<keyword evidence="4 8" id="KW-0812">Transmembrane</keyword>
<feature type="transmembrane region" description="Helical" evidence="8">
    <location>
        <begin position="6"/>
        <end position="22"/>
    </location>
</feature>
<feature type="transmembrane region" description="Helical" evidence="8">
    <location>
        <begin position="29"/>
        <end position="45"/>
    </location>
</feature>
<comment type="similarity">
    <text evidence="2">Belongs to the MreD family.</text>
</comment>
<feature type="transmembrane region" description="Helical" evidence="8">
    <location>
        <begin position="96"/>
        <end position="121"/>
    </location>
</feature>
<name>A0ABP3V4S3_9CLOT</name>
<reference evidence="10" key="1">
    <citation type="journal article" date="2019" name="Int. J. Syst. Evol. Microbiol.">
        <title>The Global Catalogue of Microorganisms (GCM) 10K type strain sequencing project: providing services to taxonomists for standard genome sequencing and annotation.</title>
        <authorList>
            <consortium name="The Broad Institute Genomics Platform"/>
            <consortium name="The Broad Institute Genome Sequencing Center for Infectious Disease"/>
            <person name="Wu L."/>
            <person name="Ma J."/>
        </authorList>
    </citation>
    <scope>NUCLEOTIDE SEQUENCE [LARGE SCALE GENOMIC DNA]</scope>
    <source>
        <strain evidence="10">JCM 1407</strain>
    </source>
</reference>
<dbReference type="PIRSF" id="PIRSF037497">
    <property type="entry name" value="MreD_Clostridium/Treponema_prd"/>
    <property type="match status" value="1"/>
</dbReference>
<gene>
    <name evidence="9" type="primary">mreD</name>
    <name evidence="9" type="ORF">GCM10008906_36790</name>
</gene>
<keyword evidence="10" id="KW-1185">Reference proteome</keyword>
<evidence type="ECO:0000256" key="1">
    <source>
        <dbReference type="ARBA" id="ARBA00004651"/>
    </source>
</evidence>
<evidence type="ECO:0000256" key="6">
    <source>
        <dbReference type="ARBA" id="ARBA00022989"/>
    </source>
</evidence>
<feature type="transmembrane region" description="Helical" evidence="8">
    <location>
        <begin position="65"/>
        <end position="84"/>
    </location>
</feature>
<comment type="subcellular location">
    <subcellularLocation>
        <location evidence="1">Cell membrane</location>
        <topology evidence="1">Multi-pass membrane protein</topology>
    </subcellularLocation>
</comment>
<dbReference type="Pfam" id="PF04093">
    <property type="entry name" value="MreD"/>
    <property type="match status" value="1"/>
</dbReference>
<evidence type="ECO:0000313" key="9">
    <source>
        <dbReference type="EMBL" id="GAA0747556.1"/>
    </source>
</evidence>
<organism evidence="9 10">
    <name type="scientific">Clostridium oceanicum</name>
    <dbReference type="NCBI Taxonomy" id="1543"/>
    <lineage>
        <taxon>Bacteria</taxon>
        <taxon>Bacillati</taxon>
        <taxon>Bacillota</taxon>
        <taxon>Clostridia</taxon>
        <taxon>Eubacteriales</taxon>
        <taxon>Clostridiaceae</taxon>
        <taxon>Clostridium</taxon>
    </lineage>
</organism>
<comment type="caution">
    <text evidence="9">The sequence shown here is derived from an EMBL/GenBank/DDBJ whole genome shotgun (WGS) entry which is preliminary data.</text>
</comment>
<evidence type="ECO:0000256" key="4">
    <source>
        <dbReference type="ARBA" id="ARBA00022692"/>
    </source>
</evidence>
<evidence type="ECO:0000256" key="8">
    <source>
        <dbReference type="SAM" id="Phobius"/>
    </source>
</evidence>